<evidence type="ECO:0000256" key="2">
    <source>
        <dbReference type="ARBA" id="ARBA00022679"/>
    </source>
</evidence>
<dbReference type="GO" id="GO:0008171">
    <property type="term" value="F:O-methyltransferase activity"/>
    <property type="evidence" value="ECO:0007669"/>
    <property type="project" value="InterPro"/>
</dbReference>
<gene>
    <name evidence="7" type="ORF">IFM89_003182</name>
</gene>
<dbReference type="Gene3D" id="1.10.10.10">
    <property type="entry name" value="Winged helix-like DNA-binding domain superfamily/Winged helix DNA-binding domain"/>
    <property type="match status" value="1"/>
</dbReference>
<feature type="domain" description="O-methyltransferase dimerisation" evidence="6">
    <location>
        <begin position="23"/>
        <end position="116"/>
    </location>
</feature>
<dbReference type="PIRSF" id="PIRSF005739">
    <property type="entry name" value="O-mtase"/>
    <property type="match status" value="1"/>
</dbReference>
<keyword evidence="1" id="KW-0489">Methyltransferase</keyword>
<feature type="domain" description="O-methyltransferase C-terminal" evidence="5">
    <location>
        <begin position="133"/>
        <end position="335"/>
    </location>
</feature>
<reference evidence="7 8" key="1">
    <citation type="submission" date="2020-10" db="EMBL/GenBank/DDBJ databases">
        <title>The Coptis chinensis genome and diversification of protoberbering-type alkaloids.</title>
        <authorList>
            <person name="Wang B."/>
            <person name="Shu S."/>
            <person name="Song C."/>
            <person name="Liu Y."/>
        </authorList>
    </citation>
    <scope>NUCLEOTIDE SEQUENCE [LARGE SCALE GENOMIC DNA]</scope>
    <source>
        <strain evidence="7">HL-2020</strain>
        <tissue evidence="7">Leaf</tissue>
    </source>
</reference>
<evidence type="ECO:0008006" key="9">
    <source>
        <dbReference type="Google" id="ProtNLM"/>
    </source>
</evidence>
<accession>A0A835H280</accession>
<dbReference type="GO" id="GO:0046983">
    <property type="term" value="F:protein dimerization activity"/>
    <property type="evidence" value="ECO:0007669"/>
    <property type="project" value="InterPro"/>
</dbReference>
<dbReference type="InterPro" id="IPR016461">
    <property type="entry name" value="COMT-like"/>
</dbReference>
<comment type="caution">
    <text evidence="7">The sequence shown here is derived from an EMBL/GenBank/DDBJ whole genome shotgun (WGS) entry which is preliminary data.</text>
</comment>
<evidence type="ECO:0000313" key="7">
    <source>
        <dbReference type="EMBL" id="KAF9591231.1"/>
    </source>
</evidence>
<evidence type="ECO:0000256" key="1">
    <source>
        <dbReference type="ARBA" id="ARBA00022603"/>
    </source>
</evidence>
<dbReference type="Pfam" id="PF00891">
    <property type="entry name" value="Methyltransf_2"/>
    <property type="match status" value="1"/>
</dbReference>
<dbReference type="SUPFAM" id="SSF46785">
    <property type="entry name" value="Winged helix' DNA-binding domain"/>
    <property type="match status" value="1"/>
</dbReference>
<feature type="active site" description="Proton acceptor" evidence="4">
    <location>
        <position position="258"/>
    </location>
</feature>
<keyword evidence="3" id="KW-0949">S-adenosyl-L-methionine</keyword>
<proteinExistence type="predicted"/>
<dbReference type="InterPro" id="IPR029063">
    <property type="entry name" value="SAM-dependent_MTases_sf"/>
</dbReference>
<evidence type="ECO:0000259" key="5">
    <source>
        <dbReference type="Pfam" id="PF00891"/>
    </source>
</evidence>
<keyword evidence="8" id="KW-1185">Reference proteome</keyword>
<evidence type="ECO:0000259" key="6">
    <source>
        <dbReference type="Pfam" id="PF08100"/>
    </source>
</evidence>
<organism evidence="7 8">
    <name type="scientific">Coptis chinensis</name>
    <dbReference type="NCBI Taxonomy" id="261450"/>
    <lineage>
        <taxon>Eukaryota</taxon>
        <taxon>Viridiplantae</taxon>
        <taxon>Streptophyta</taxon>
        <taxon>Embryophyta</taxon>
        <taxon>Tracheophyta</taxon>
        <taxon>Spermatophyta</taxon>
        <taxon>Magnoliopsida</taxon>
        <taxon>Ranunculales</taxon>
        <taxon>Ranunculaceae</taxon>
        <taxon>Coptidoideae</taxon>
        <taxon>Coptis</taxon>
    </lineage>
</organism>
<dbReference type="OrthoDB" id="1606438at2759"/>
<keyword evidence="2" id="KW-0808">Transferase</keyword>
<name>A0A835H280_9MAGN</name>
<dbReference type="Gene3D" id="3.40.50.150">
    <property type="entry name" value="Vaccinia Virus protein VP39"/>
    <property type="match status" value="1"/>
</dbReference>
<dbReference type="InterPro" id="IPR036390">
    <property type="entry name" value="WH_DNA-bd_sf"/>
</dbReference>
<evidence type="ECO:0000313" key="8">
    <source>
        <dbReference type="Proteomes" id="UP000631114"/>
    </source>
</evidence>
<dbReference type="PROSITE" id="PS51683">
    <property type="entry name" value="SAM_OMT_II"/>
    <property type="match status" value="1"/>
</dbReference>
<sequence length="355" mass="39147">MSSIQNFNYLTPEEEEEACLYAMQLCSAVNLPMVLKAAIELDVFEIIAKFGHGDYITPSDIASRISTNNTNAPIMLDRMLRLLASHKVLKCSLRNLDDGRVERLYGLVPVCKFFIRNEDGVSLAPLALMAMSQDAIVDGGSPFNICHGMASFDYIRRDPITSKLFNTGMSVHSKLVMKMILQIYKGFEGLKTVVDVGGGIGATINMIVEKHPLVKGINFDLPHVIKDAPAYLGVEHIEGDMFVGVPKGDSIFLKSVLHDWNNEHCLKVLKNCYNALPANGKMIILDSIIPVYPETNVTAKHIFGLDTAMMVHTSGGGQERTEKEFKDLSLGAGFADYKVICSTFGISVIEFYKKA</sequence>
<evidence type="ECO:0000256" key="4">
    <source>
        <dbReference type="PIRSR" id="PIRSR005739-1"/>
    </source>
</evidence>
<evidence type="ECO:0000256" key="3">
    <source>
        <dbReference type="ARBA" id="ARBA00022691"/>
    </source>
</evidence>
<dbReference type="GO" id="GO:0032259">
    <property type="term" value="P:methylation"/>
    <property type="evidence" value="ECO:0007669"/>
    <property type="project" value="UniProtKB-KW"/>
</dbReference>
<dbReference type="CDD" id="cd02440">
    <property type="entry name" value="AdoMet_MTases"/>
    <property type="match status" value="1"/>
</dbReference>
<dbReference type="AlphaFoldDB" id="A0A835H280"/>
<protein>
    <recommendedName>
        <fullName evidence="9">Caffeic acid O-methyltransferase</fullName>
    </recommendedName>
</protein>
<dbReference type="FunFam" id="1.10.10.10:FF:000357">
    <property type="entry name" value="Caffeic acid 3-O-methyltransferase"/>
    <property type="match status" value="1"/>
</dbReference>
<dbReference type="InterPro" id="IPR001077">
    <property type="entry name" value="COMT_C"/>
</dbReference>
<dbReference type="Pfam" id="PF08100">
    <property type="entry name" value="Dimerisation"/>
    <property type="match status" value="1"/>
</dbReference>
<dbReference type="Proteomes" id="UP000631114">
    <property type="component" value="Unassembled WGS sequence"/>
</dbReference>
<dbReference type="PANTHER" id="PTHR11746">
    <property type="entry name" value="O-METHYLTRANSFERASE"/>
    <property type="match status" value="1"/>
</dbReference>
<dbReference type="SUPFAM" id="SSF53335">
    <property type="entry name" value="S-adenosyl-L-methionine-dependent methyltransferases"/>
    <property type="match status" value="1"/>
</dbReference>
<dbReference type="InterPro" id="IPR036388">
    <property type="entry name" value="WH-like_DNA-bd_sf"/>
</dbReference>
<dbReference type="InterPro" id="IPR012967">
    <property type="entry name" value="COMT_dimerisation"/>
</dbReference>
<dbReference type="EMBL" id="JADFTS010000008">
    <property type="protein sequence ID" value="KAF9591231.1"/>
    <property type="molecule type" value="Genomic_DNA"/>
</dbReference>